<keyword evidence="1" id="KW-0472">Membrane</keyword>
<dbReference type="AlphaFoldDB" id="A0A4V6F1V2"/>
<dbReference type="RefSeq" id="WP_138016028.1">
    <property type="nucleotide sequence ID" value="NZ_SULI01000008.1"/>
</dbReference>
<keyword evidence="1" id="KW-0812">Transmembrane</keyword>
<evidence type="ECO:0000256" key="1">
    <source>
        <dbReference type="SAM" id="Phobius"/>
    </source>
</evidence>
<accession>A0A4V6F1V2</accession>
<name>A0A4V6F1V2_9RHOB</name>
<dbReference type="EMBL" id="SULI01000008">
    <property type="protein sequence ID" value="TKZ20901.1"/>
    <property type="molecule type" value="Genomic_DNA"/>
</dbReference>
<evidence type="ECO:0000313" key="2">
    <source>
        <dbReference type="EMBL" id="TKZ20901.1"/>
    </source>
</evidence>
<proteinExistence type="predicted"/>
<comment type="caution">
    <text evidence="2">The sequence shown here is derived from an EMBL/GenBank/DDBJ whole genome shotgun (WGS) entry which is preliminary data.</text>
</comment>
<gene>
    <name evidence="2" type="ORF">FAP39_08795</name>
</gene>
<keyword evidence="1" id="KW-1133">Transmembrane helix</keyword>
<reference evidence="2 3" key="1">
    <citation type="submission" date="2019-04" db="EMBL/GenBank/DDBJ databases">
        <title>Genome sequence of Pelagicola litoralis CL-ES2.</title>
        <authorList>
            <person name="Cao J."/>
        </authorList>
    </citation>
    <scope>NUCLEOTIDE SEQUENCE [LARGE SCALE GENOMIC DNA]</scope>
    <source>
        <strain evidence="2 3">CL-ES2</strain>
    </source>
</reference>
<feature type="transmembrane region" description="Helical" evidence="1">
    <location>
        <begin position="38"/>
        <end position="58"/>
    </location>
</feature>
<organism evidence="2 3">
    <name type="scientific">Shimia litoralis</name>
    <dbReference type="NCBI Taxonomy" id="420403"/>
    <lineage>
        <taxon>Bacteria</taxon>
        <taxon>Pseudomonadati</taxon>
        <taxon>Pseudomonadota</taxon>
        <taxon>Alphaproteobacteria</taxon>
        <taxon>Rhodobacterales</taxon>
        <taxon>Roseobacteraceae</taxon>
    </lineage>
</organism>
<keyword evidence="3" id="KW-1185">Reference proteome</keyword>
<sequence>MRFLIGLVISLGFLLVGFVILGAGLETISAKGMTEDAIAALVIGGGLTVVGAVVFWAANGARRKRKAGQKADYTDASATVLGMTMVSDSFDDGDAGD</sequence>
<dbReference type="OrthoDB" id="9977863at2"/>
<dbReference type="Proteomes" id="UP000306575">
    <property type="component" value="Unassembled WGS sequence"/>
</dbReference>
<protein>
    <submittedName>
        <fullName evidence="2">Uncharacterized protein</fullName>
    </submittedName>
</protein>
<evidence type="ECO:0000313" key="3">
    <source>
        <dbReference type="Proteomes" id="UP000306575"/>
    </source>
</evidence>